<feature type="transmembrane region" description="Helical" evidence="6">
    <location>
        <begin position="124"/>
        <end position="143"/>
    </location>
</feature>
<dbReference type="InterPro" id="IPR001851">
    <property type="entry name" value="ABC_transp_permease"/>
</dbReference>
<name>A0A5M3WV41_9ACTN</name>
<feature type="transmembrane region" description="Helical" evidence="6">
    <location>
        <begin position="275"/>
        <end position="291"/>
    </location>
</feature>
<keyword evidence="3 6" id="KW-0812">Transmembrane</keyword>
<evidence type="ECO:0000256" key="1">
    <source>
        <dbReference type="ARBA" id="ARBA00004651"/>
    </source>
</evidence>
<evidence type="ECO:0000256" key="3">
    <source>
        <dbReference type="ARBA" id="ARBA00022692"/>
    </source>
</evidence>
<protein>
    <submittedName>
        <fullName evidence="7">Branched-chain amino acid ABC transporter permease</fullName>
    </submittedName>
</protein>
<feature type="transmembrane region" description="Helical" evidence="6">
    <location>
        <begin position="99"/>
        <end position="117"/>
    </location>
</feature>
<evidence type="ECO:0000256" key="2">
    <source>
        <dbReference type="ARBA" id="ARBA00022475"/>
    </source>
</evidence>
<dbReference type="Pfam" id="PF02653">
    <property type="entry name" value="BPD_transp_2"/>
    <property type="match status" value="1"/>
</dbReference>
<feature type="transmembrane region" description="Helical" evidence="6">
    <location>
        <begin position="173"/>
        <end position="192"/>
    </location>
</feature>
<feature type="transmembrane region" description="Helical" evidence="6">
    <location>
        <begin position="76"/>
        <end position="93"/>
    </location>
</feature>
<organism evidence="7 8">
    <name type="scientific">Acrocarpospora macrocephala</name>
    <dbReference type="NCBI Taxonomy" id="150177"/>
    <lineage>
        <taxon>Bacteria</taxon>
        <taxon>Bacillati</taxon>
        <taxon>Actinomycetota</taxon>
        <taxon>Actinomycetes</taxon>
        <taxon>Streptosporangiales</taxon>
        <taxon>Streptosporangiaceae</taxon>
        <taxon>Acrocarpospora</taxon>
    </lineage>
</organism>
<dbReference type="PANTHER" id="PTHR30482">
    <property type="entry name" value="HIGH-AFFINITY BRANCHED-CHAIN AMINO ACID TRANSPORT SYSTEM PERMEASE"/>
    <property type="match status" value="1"/>
</dbReference>
<dbReference type="RefSeq" id="WP_155356553.1">
    <property type="nucleotide sequence ID" value="NZ_BAAAHL010000018.1"/>
</dbReference>
<evidence type="ECO:0000256" key="6">
    <source>
        <dbReference type="SAM" id="Phobius"/>
    </source>
</evidence>
<dbReference type="InterPro" id="IPR043428">
    <property type="entry name" value="LivM-like"/>
</dbReference>
<evidence type="ECO:0000256" key="5">
    <source>
        <dbReference type="ARBA" id="ARBA00023136"/>
    </source>
</evidence>
<sequence>MTQSIAPPHLADPAQPRAGVRRTGLAVLAVAIVVALPLVVSPYWTTVATNAVLAFAIAAPLNLLTGNAGQFSLGNAAFLVVGAYTGAFVTFTFDMELPIAMLVAAAAGALVGFIVGLPSLRLRGAYLLMSTLAAHYILVFAALKFQTSQFGAAGAIFPPLRVAGVDLSGDRSMYFVIAAFAALIGLIITNIMRSGHGRAIEAVKARDVAAAACGISVARTKLWVWSLSSAMIAAAGVLQAYYLGSASVEFYTLNLAITYVAMILVGGLGSLGGSLLGACFVTLVPVVVNHLSEAYGGGGVLAHPHELQTVIYGLIIIAFVLLKPDGLIGFVRSAARRLRNGG</sequence>
<dbReference type="AlphaFoldDB" id="A0A5M3WV41"/>
<feature type="transmembrane region" description="Helical" evidence="6">
    <location>
        <begin position="23"/>
        <end position="40"/>
    </location>
</feature>
<dbReference type="GO" id="GO:0005886">
    <property type="term" value="C:plasma membrane"/>
    <property type="evidence" value="ECO:0007669"/>
    <property type="project" value="UniProtKB-SubCell"/>
</dbReference>
<comment type="caution">
    <text evidence="7">The sequence shown here is derived from an EMBL/GenBank/DDBJ whole genome shotgun (WGS) entry which is preliminary data.</text>
</comment>
<dbReference type="OrthoDB" id="9814461at2"/>
<gene>
    <name evidence="7" type="ORF">Amac_047680</name>
</gene>
<feature type="transmembrane region" description="Helical" evidence="6">
    <location>
        <begin position="250"/>
        <end position="268"/>
    </location>
</feature>
<feature type="transmembrane region" description="Helical" evidence="6">
    <location>
        <begin position="311"/>
        <end position="331"/>
    </location>
</feature>
<dbReference type="Proteomes" id="UP000331127">
    <property type="component" value="Unassembled WGS sequence"/>
</dbReference>
<feature type="transmembrane region" description="Helical" evidence="6">
    <location>
        <begin position="46"/>
        <end position="64"/>
    </location>
</feature>
<evidence type="ECO:0000256" key="4">
    <source>
        <dbReference type="ARBA" id="ARBA00022989"/>
    </source>
</evidence>
<comment type="subcellular location">
    <subcellularLocation>
        <location evidence="1">Cell membrane</location>
        <topology evidence="1">Multi-pass membrane protein</topology>
    </subcellularLocation>
</comment>
<feature type="transmembrane region" description="Helical" evidence="6">
    <location>
        <begin position="222"/>
        <end position="244"/>
    </location>
</feature>
<dbReference type="CDD" id="cd06581">
    <property type="entry name" value="TM_PBP1_LivM_like"/>
    <property type="match status" value="1"/>
</dbReference>
<proteinExistence type="predicted"/>
<keyword evidence="5 6" id="KW-0472">Membrane</keyword>
<reference evidence="7 8" key="1">
    <citation type="submission" date="2019-10" db="EMBL/GenBank/DDBJ databases">
        <title>Whole genome shotgun sequence of Acrocarpospora macrocephala NBRC 16266.</title>
        <authorList>
            <person name="Ichikawa N."/>
            <person name="Kimura A."/>
            <person name="Kitahashi Y."/>
            <person name="Komaki H."/>
            <person name="Oguchi A."/>
        </authorList>
    </citation>
    <scope>NUCLEOTIDE SEQUENCE [LARGE SCALE GENOMIC DNA]</scope>
    <source>
        <strain evidence="7 8">NBRC 16266</strain>
    </source>
</reference>
<evidence type="ECO:0000313" key="8">
    <source>
        <dbReference type="Proteomes" id="UP000331127"/>
    </source>
</evidence>
<dbReference type="EMBL" id="BLAE01000027">
    <property type="protein sequence ID" value="GES11171.1"/>
    <property type="molecule type" value="Genomic_DNA"/>
</dbReference>
<dbReference type="PANTHER" id="PTHR30482:SF5">
    <property type="entry name" value="ABC TRANSPORTER PERMEASE PROTEIN"/>
    <property type="match status" value="1"/>
</dbReference>
<keyword evidence="2" id="KW-1003">Cell membrane</keyword>
<evidence type="ECO:0000313" key="7">
    <source>
        <dbReference type="EMBL" id="GES11171.1"/>
    </source>
</evidence>
<dbReference type="GO" id="GO:0015658">
    <property type="term" value="F:branched-chain amino acid transmembrane transporter activity"/>
    <property type="evidence" value="ECO:0007669"/>
    <property type="project" value="InterPro"/>
</dbReference>
<keyword evidence="4 6" id="KW-1133">Transmembrane helix</keyword>
<accession>A0A5M3WV41</accession>
<keyword evidence="8" id="KW-1185">Reference proteome</keyword>